<organism evidence="7">
    <name type="scientific">Sporisorium scitamineum</name>
    <dbReference type="NCBI Taxonomy" id="49012"/>
    <lineage>
        <taxon>Eukaryota</taxon>
        <taxon>Fungi</taxon>
        <taxon>Dikarya</taxon>
        <taxon>Basidiomycota</taxon>
        <taxon>Ustilaginomycotina</taxon>
        <taxon>Ustilaginomycetes</taxon>
        <taxon>Ustilaginales</taxon>
        <taxon>Ustilaginaceae</taxon>
        <taxon>Sporisorium</taxon>
    </lineage>
</organism>
<keyword evidence="2 4" id="KW-0863">Zinc-finger</keyword>
<feature type="region of interest" description="Disordered" evidence="5">
    <location>
        <begin position="475"/>
        <end position="700"/>
    </location>
</feature>
<sequence length="700" mass="75409">MASMSEEERLKAEIAKLSGAIQTHKQQQHEPYAGGYASRGRGYYSSAGLPTYRGAYTGGRGGFYAGASAGRGRGRGAAPIPLRNRTLILNDSGSKPAMSASASVGSSAEKPNTADAAATSSGSATSTPSSNATSSIAAGTTDGWIKRKSTHNMGLVSTSTFQRTEPARLAAMEATRKAKAQAKAAASSSSSNKQAHRSKPTKPSSSVRRGDNMGEVVIDGVVFEFDPSGTKLVKKPVQPSSSSTIPNTSASSTSKPGTTSTAVPLKTSINGQDYIRTKRGNLISAELLAKRKAQREAQAKMGRLDKMVGQISAIQATRNASARPNKAGSRTLDVKKARTLCTFFNKTGQCKRGLSCPYLHNSSKIALCPKVLRPAGCTLPKGTCPLSHTPRAERVPHCVHYLRSGQCRNGDECLYTHSDKLPAGLATKICRDFSDYGWCDKGKDCEERHTYECPDFVEKGKCERKGCKLVHIIRASQPNDGGGAPSNHPTAAGDDENDEGEGMQDGDLFMRDDAAAAEDSQDEHEPRKGKRKRPLMQTELDDDQLLLPDDNDDDDDDEEDDEQVNFANVHESRSAKRRKAKAFTQQKDFISFDDDMDDEDVDDDDEVDDEESQVEGEVSDDDEDGQEEVEAGSVHSEDFELSDGGTEDDEDAEEDEDEDDEGEDGEDEEEEEGAEDAAQSGKSTAHQEDDDDDGLVDRDL</sequence>
<feature type="compositionally biased region" description="Low complexity" evidence="5">
    <location>
        <begin position="181"/>
        <end position="193"/>
    </location>
</feature>
<feature type="zinc finger region" description="C3H1-type" evidence="4">
    <location>
        <begin position="392"/>
        <end position="420"/>
    </location>
</feature>
<evidence type="ECO:0000256" key="4">
    <source>
        <dbReference type="PROSITE-ProRule" id="PRU00723"/>
    </source>
</evidence>
<feature type="compositionally biased region" description="Acidic residues" evidence="5">
    <location>
        <begin position="591"/>
        <end position="630"/>
    </location>
</feature>
<keyword evidence="3 4" id="KW-0862">Zinc</keyword>
<dbReference type="GO" id="GO:0008270">
    <property type="term" value="F:zinc ion binding"/>
    <property type="evidence" value="ECO:0007669"/>
    <property type="project" value="UniProtKB-KW"/>
</dbReference>
<dbReference type="EMBL" id="LK056650">
    <property type="protein sequence ID" value="CDS81942.1"/>
    <property type="molecule type" value="Genomic_DNA"/>
</dbReference>
<dbReference type="SMART" id="SM00356">
    <property type="entry name" value="ZnF_C3H1"/>
    <property type="match status" value="3"/>
</dbReference>
<feature type="domain" description="C3H1-type" evidence="6">
    <location>
        <begin position="392"/>
        <end position="420"/>
    </location>
</feature>
<evidence type="ECO:0000256" key="1">
    <source>
        <dbReference type="ARBA" id="ARBA00022723"/>
    </source>
</evidence>
<dbReference type="InterPro" id="IPR036855">
    <property type="entry name" value="Znf_CCCH_sf"/>
</dbReference>
<dbReference type="Gene3D" id="6.10.250.3220">
    <property type="match status" value="1"/>
</dbReference>
<dbReference type="PROSITE" id="PS50103">
    <property type="entry name" value="ZF_C3H1"/>
    <property type="match status" value="3"/>
</dbReference>
<feature type="region of interest" description="Disordered" evidence="5">
    <location>
        <begin position="231"/>
        <end position="264"/>
    </location>
</feature>
<dbReference type="PANTHER" id="PTHR46156">
    <property type="entry name" value="CCCH ZINGC FINGER"/>
    <property type="match status" value="1"/>
</dbReference>
<evidence type="ECO:0000256" key="3">
    <source>
        <dbReference type="ARBA" id="ARBA00022833"/>
    </source>
</evidence>
<accession>A0A127Z5Q1</accession>
<dbReference type="Gene3D" id="3.30.1370.210">
    <property type="match status" value="1"/>
</dbReference>
<dbReference type="OrthoDB" id="410307at2759"/>
<feature type="zinc finger region" description="C3H1-type" evidence="4">
    <location>
        <begin position="424"/>
        <end position="452"/>
    </location>
</feature>
<feature type="compositionally biased region" description="Acidic residues" evidence="5">
    <location>
        <begin position="639"/>
        <end position="675"/>
    </location>
</feature>
<dbReference type="PANTHER" id="PTHR46156:SF1">
    <property type="entry name" value="ZINC FINGER CCCH DOMAIN-CONTAINING PROTEIN 3"/>
    <property type="match status" value="1"/>
</dbReference>
<feature type="zinc finger region" description="C3H1-type" evidence="4">
    <location>
        <begin position="335"/>
        <end position="363"/>
    </location>
</feature>
<feature type="compositionally biased region" description="Acidic residues" evidence="5">
    <location>
        <begin position="539"/>
        <end position="563"/>
    </location>
</feature>
<dbReference type="SUPFAM" id="SSF90229">
    <property type="entry name" value="CCCH zinc finger"/>
    <property type="match status" value="2"/>
</dbReference>
<reference evidence="7" key="1">
    <citation type="submission" date="2014-06" db="EMBL/GenBank/DDBJ databases">
        <authorList>
            <person name="Ju J."/>
            <person name="Zhang J."/>
        </authorList>
    </citation>
    <scope>NUCLEOTIDE SEQUENCE</scope>
    <source>
        <strain evidence="7">SscI8</strain>
    </source>
</reference>
<dbReference type="InterPro" id="IPR000571">
    <property type="entry name" value="Znf_CCCH"/>
</dbReference>
<evidence type="ECO:0000313" key="7">
    <source>
        <dbReference type="EMBL" id="CDS81942.1"/>
    </source>
</evidence>
<gene>
    <name evidence="7" type="ORF">SPSC_00124</name>
</gene>
<evidence type="ECO:0000259" key="6">
    <source>
        <dbReference type="PROSITE" id="PS50103"/>
    </source>
</evidence>
<feature type="domain" description="C3H1-type" evidence="6">
    <location>
        <begin position="424"/>
        <end position="452"/>
    </location>
</feature>
<feature type="compositionally biased region" description="Low complexity" evidence="5">
    <location>
        <begin position="97"/>
        <end position="137"/>
    </location>
</feature>
<feature type="region of interest" description="Disordered" evidence="5">
    <location>
        <begin position="90"/>
        <end position="137"/>
    </location>
</feature>
<proteinExistence type="predicted"/>
<dbReference type="Pfam" id="PF00642">
    <property type="entry name" value="zf-CCCH"/>
    <property type="match status" value="1"/>
</dbReference>
<feature type="compositionally biased region" description="Acidic residues" evidence="5">
    <location>
        <begin position="493"/>
        <end position="504"/>
    </location>
</feature>
<protein>
    <recommendedName>
        <fullName evidence="6">C3H1-type domain-containing protein</fullName>
    </recommendedName>
</protein>
<keyword evidence="1 4" id="KW-0479">Metal-binding</keyword>
<feature type="domain" description="C3H1-type" evidence="6">
    <location>
        <begin position="335"/>
        <end position="363"/>
    </location>
</feature>
<name>A0A127Z5Q1_9BASI</name>
<evidence type="ECO:0000256" key="2">
    <source>
        <dbReference type="ARBA" id="ARBA00022771"/>
    </source>
</evidence>
<dbReference type="GO" id="GO:0005634">
    <property type="term" value="C:nucleus"/>
    <property type="evidence" value="ECO:0007669"/>
    <property type="project" value="TreeGrafter"/>
</dbReference>
<dbReference type="AlphaFoldDB" id="A0A127Z5Q1"/>
<evidence type="ECO:0000256" key="5">
    <source>
        <dbReference type="SAM" id="MobiDB-lite"/>
    </source>
</evidence>
<feature type="region of interest" description="Disordered" evidence="5">
    <location>
        <begin position="172"/>
        <end position="212"/>
    </location>
</feature>
<feature type="compositionally biased region" description="Polar residues" evidence="5">
    <location>
        <begin position="255"/>
        <end position="264"/>
    </location>
</feature>
<feature type="compositionally biased region" description="Low complexity" evidence="5">
    <location>
        <begin position="240"/>
        <end position="254"/>
    </location>
</feature>